<proteinExistence type="predicted"/>
<dbReference type="SUPFAM" id="SSF101898">
    <property type="entry name" value="NHL repeat"/>
    <property type="match status" value="1"/>
</dbReference>
<accession>A0A090W0F4</accession>
<sequence length="281" mass="31672">MNKLIISLLIFSAGCQNKNIKFLGELSKSLDEVSGAETTVNSDYIWMLNDGGNSPKLYGVSAKGNIKEEIKIDAKNHDWEDLTSDEEGNLYIGDFGNNDSKRKNLAILKVKKTALNDKGKVDIDRISFSYPNQEKFPPKNKNLYFDCEAFFYHNNNFYLFTKSRVKNDFGKTSLYKVPAKKGKHVAELLGTFNTCSDMDCWITSADISNDGKSIVLLSPKSVWVFTDFKGDDFFNGTSKEIPLDGRVSQKESICFKDNNTLYITDEKAHGSDGNLYEFSLN</sequence>
<dbReference type="PROSITE" id="PS51257">
    <property type="entry name" value="PROKAR_LIPOPROTEIN"/>
    <property type="match status" value="1"/>
</dbReference>
<gene>
    <name evidence="1" type="ORF">JCM19300_3930</name>
</gene>
<dbReference type="EMBL" id="BBNQ01000001">
    <property type="protein sequence ID" value="GAL60992.1"/>
    <property type="molecule type" value="Genomic_DNA"/>
</dbReference>
<name>A0A090W0F4_9FLAO</name>
<protein>
    <submittedName>
        <fullName evidence="1">Uncharacterized protein</fullName>
    </submittedName>
</protein>
<dbReference type="Proteomes" id="UP000029644">
    <property type="component" value="Unassembled WGS sequence"/>
</dbReference>
<evidence type="ECO:0000313" key="1">
    <source>
        <dbReference type="EMBL" id="GAL60992.1"/>
    </source>
</evidence>
<comment type="caution">
    <text evidence="1">The sequence shown here is derived from an EMBL/GenBank/DDBJ whole genome shotgun (WGS) entry which is preliminary data.</text>
</comment>
<dbReference type="AlphaFoldDB" id="A0A090W0F4"/>
<organism evidence="1 2">
    <name type="scientific">Algibacter lectus</name>
    <dbReference type="NCBI Taxonomy" id="221126"/>
    <lineage>
        <taxon>Bacteria</taxon>
        <taxon>Pseudomonadati</taxon>
        <taxon>Bacteroidota</taxon>
        <taxon>Flavobacteriia</taxon>
        <taxon>Flavobacteriales</taxon>
        <taxon>Flavobacteriaceae</taxon>
        <taxon>Algibacter</taxon>
    </lineage>
</organism>
<evidence type="ECO:0000313" key="2">
    <source>
        <dbReference type="Proteomes" id="UP000029644"/>
    </source>
</evidence>
<reference evidence="1 2" key="1">
    <citation type="journal article" date="2014" name="Genome Announc.">
        <title>Draft Genome Sequences of Marine Flavobacterium Algibacter lectus Strains SS8 and NR4.</title>
        <authorList>
            <person name="Takatani N."/>
            <person name="Nakanishi M."/>
            <person name="Meirelles P."/>
            <person name="Mino S."/>
            <person name="Suda W."/>
            <person name="Oshima K."/>
            <person name="Hattori M."/>
            <person name="Ohkuma M."/>
            <person name="Hosokawa M."/>
            <person name="Miyashita K."/>
            <person name="Thompson F.L."/>
            <person name="Niwa A."/>
            <person name="Sawabe T."/>
            <person name="Sawabe T."/>
        </authorList>
    </citation>
    <scope>NUCLEOTIDE SEQUENCE [LARGE SCALE GENOMIC DNA]</scope>
    <source>
        <strain evidence="1 2">JCM 19300</strain>
    </source>
</reference>
<dbReference type="RefSeq" id="WP_042502612.1">
    <property type="nucleotide sequence ID" value="NZ_BBNQ01000001.1"/>
</dbReference>